<dbReference type="Gene3D" id="3.40.50.10540">
    <property type="entry name" value="Crotonobetainyl-coa:carnitine coa-transferase, domain 1"/>
    <property type="match status" value="1"/>
</dbReference>
<dbReference type="PANTHER" id="PTHR48207:SF3">
    <property type="entry name" value="SUCCINATE--HYDROXYMETHYLGLUTARATE COA-TRANSFERASE"/>
    <property type="match status" value="1"/>
</dbReference>
<keyword evidence="1 2" id="KW-0808">Transferase</keyword>
<evidence type="ECO:0000313" key="2">
    <source>
        <dbReference type="EMBL" id="VVD93602.1"/>
    </source>
</evidence>
<dbReference type="Pfam" id="PF02515">
    <property type="entry name" value="CoA_transf_3"/>
    <property type="match status" value="1"/>
</dbReference>
<reference evidence="2 3" key="1">
    <citation type="submission" date="2019-08" db="EMBL/GenBank/DDBJ databases">
        <authorList>
            <person name="Peeters C."/>
        </authorList>
    </citation>
    <scope>NUCLEOTIDE SEQUENCE [LARGE SCALE GENOMIC DNA]</scope>
    <source>
        <strain evidence="2 3">LMG 31115</strain>
    </source>
</reference>
<dbReference type="RefSeq" id="WP_254439464.1">
    <property type="nucleotide sequence ID" value="NZ_CABPSI010000002.1"/>
</dbReference>
<dbReference type="InterPro" id="IPR050483">
    <property type="entry name" value="CoA-transferase_III_domain"/>
</dbReference>
<keyword evidence="3" id="KW-1185">Reference proteome</keyword>
<sequence length="390" mass="41513">MQAGMLQGVRILDFTRVLAGPYCTAMLADLGAEVIKVEPPAGDDQRYMGRMVQGESANFVLNNRGKQSLRLDLKHPDGQQLAQRLAQVCDVVVENFKPGVAERLGIGYAQLAALNPKLVYCSISGFGQQGPNAGRPSYDVVAQAMSGIMSVTGEPDGAPTMVGESIGDICAGLYAAWAIMAAMFARERTGSGRYIDVAMLDSLIAIQPTALSQFLFGGKVPARVGNRHPMSSPFGAYEALDGHLVIAAANDKLFHAVALLIGAPELCTDPRFVTDTWRSQHDHELRAHIERWSKTQRVSDAVDALTRAGVPAAPIQDIAQAIEGSHVVADVTHPVLGASQVMRQPVQFSGEPQPGAAPAPMLGQHTDDVLARVLGLSADAIAKLHRDNVV</sequence>
<name>A0A5E4U293_9BURK</name>
<evidence type="ECO:0000256" key="1">
    <source>
        <dbReference type="ARBA" id="ARBA00022679"/>
    </source>
</evidence>
<proteinExistence type="predicted"/>
<dbReference type="InterPro" id="IPR044855">
    <property type="entry name" value="CoA-Trfase_III_dom3_sf"/>
</dbReference>
<dbReference type="PANTHER" id="PTHR48207">
    <property type="entry name" value="SUCCINATE--HYDROXYMETHYLGLUTARATE COA-TRANSFERASE"/>
    <property type="match status" value="1"/>
</dbReference>
<gene>
    <name evidence="2" type="ORF">PIN31115_01728</name>
</gene>
<evidence type="ECO:0000313" key="3">
    <source>
        <dbReference type="Proteomes" id="UP000333828"/>
    </source>
</evidence>
<dbReference type="InterPro" id="IPR023606">
    <property type="entry name" value="CoA-Trfase_III_dom_1_sf"/>
</dbReference>
<dbReference type="SUPFAM" id="SSF89796">
    <property type="entry name" value="CoA-transferase family III (CaiB/BaiF)"/>
    <property type="match status" value="1"/>
</dbReference>
<organism evidence="2 3">
    <name type="scientific">Pandoraea iniqua</name>
    <dbReference type="NCBI Taxonomy" id="2508288"/>
    <lineage>
        <taxon>Bacteria</taxon>
        <taxon>Pseudomonadati</taxon>
        <taxon>Pseudomonadota</taxon>
        <taxon>Betaproteobacteria</taxon>
        <taxon>Burkholderiales</taxon>
        <taxon>Burkholderiaceae</taxon>
        <taxon>Pandoraea</taxon>
    </lineage>
</organism>
<dbReference type="EMBL" id="CABPSI010000002">
    <property type="protein sequence ID" value="VVD93602.1"/>
    <property type="molecule type" value="Genomic_DNA"/>
</dbReference>
<dbReference type="InterPro" id="IPR003673">
    <property type="entry name" value="CoA-Trfase_fam_III"/>
</dbReference>
<dbReference type="AlphaFoldDB" id="A0A5E4U293"/>
<accession>A0A5E4U293</accession>
<dbReference type="Proteomes" id="UP000333828">
    <property type="component" value="Unassembled WGS sequence"/>
</dbReference>
<dbReference type="Gene3D" id="3.30.1540.10">
    <property type="entry name" value="formyl-coa transferase, domain 3"/>
    <property type="match status" value="1"/>
</dbReference>
<protein>
    <submittedName>
        <fullName evidence="2">Acyl-CoA transferase</fullName>
    </submittedName>
</protein>
<dbReference type="GO" id="GO:0008410">
    <property type="term" value="F:CoA-transferase activity"/>
    <property type="evidence" value="ECO:0007669"/>
    <property type="project" value="TreeGrafter"/>
</dbReference>